<dbReference type="SMART" id="SM00382">
    <property type="entry name" value="AAA"/>
    <property type="match status" value="1"/>
</dbReference>
<evidence type="ECO:0000259" key="8">
    <source>
        <dbReference type="PROSITE" id="PS50893"/>
    </source>
</evidence>
<evidence type="ECO:0000313" key="10">
    <source>
        <dbReference type="Proteomes" id="UP000315395"/>
    </source>
</evidence>
<keyword evidence="4" id="KW-1003">Cell membrane</keyword>
<dbReference type="GO" id="GO:0016887">
    <property type="term" value="F:ATP hydrolysis activity"/>
    <property type="evidence" value="ECO:0007669"/>
    <property type="project" value="InterPro"/>
</dbReference>
<dbReference type="KEGG" id="orz:FNH13_15165"/>
<dbReference type="AlphaFoldDB" id="A0A516GDC7"/>
<dbReference type="EMBL" id="CP041616">
    <property type="protein sequence ID" value="QDO89507.1"/>
    <property type="molecule type" value="Genomic_DNA"/>
</dbReference>
<dbReference type="InterPro" id="IPR017871">
    <property type="entry name" value="ABC_transporter-like_CS"/>
</dbReference>
<dbReference type="InterPro" id="IPR003439">
    <property type="entry name" value="ABC_transporter-like_ATP-bd"/>
</dbReference>
<gene>
    <name evidence="9" type="ORF">FNH13_15165</name>
</gene>
<accession>A0A516GDC7</accession>
<comment type="subcellular location">
    <subcellularLocation>
        <location evidence="1">Cell membrane</location>
        <topology evidence="1">Peripheral membrane protein</topology>
    </subcellularLocation>
</comment>
<dbReference type="InterPro" id="IPR003593">
    <property type="entry name" value="AAA+_ATPase"/>
</dbReference>
<name>A0A516GDC7_9MICO</name>
<keyword evidence="5" id="KW-0547">Nucleotide-binding</keyword>
<evidence type="ECO:0000256" key="5">
    <source>
        <dbReference type="ARBA" id="ARBA00022741"/>
    </source>
</evidence>
<dbReference type="InterPro" id="IPR050388">
    <property type="entry name" value="ABC_Ni/Peptide_Import"/>
</dbReference>
<dbReference type="GO" id="GO:0015833">
    <property type="term" value="P:peptide transport"/>
    <property type="evidence" value="ECO:0007669"/>
    <property type="project" value="InterPro"/>
</dbReference>
<proteinExistence type="inferred from homology"/>
<dbReference type="Gene3D" id="3.40.50.300">
    <property type="entry name" value="P-loop containing nucleotide triphosphate hydrolases"/>
    <property type="match status" value="1"/>
</dbReference>
<dbReference type="PROSITE" id="PS00211">
    <property type="entry name" value="ABC_TRANSPORTER_1"/>
    <property type="match status" value="1"/>
</dbReference>
<dbReference type="Pfam" id="PF00005">
    <property type="entry name" value="ABC_tran"/>
    <property type="match status" value="1"/>
</dbReference>
<dbReference type="PROSITE" id="PS50893">
    <property type="entry name" value="ABC_TRANSPORTER_2"/>
    <property type="match status" value="1"/>
</dbReference>
<keyword evidence="10" id="KW-1185">Reference proteome</keyword>
<protein>
    <submittedName>
        <fullName evidence="9">ABC transporter ATP-binding protein</fullName>
    </submittedName>
</protein>
<dbReference type="GO" id="GO:0005886">
    <property type="term" value="C:plasma membrane"/>
    <property type="evidence" value="ECO:0007669"/>
    <property type="project" value="UniProtKB-SubCell"/>
</dbReference>
<evidence type="ECO:0000256" key="7">
    <source>
        <dbReference type="ARBA" id="ARBA00023136"/>
    </source>
</evidence>
<organism evidence="9 10">
    <name type="scientific">Ornithinimicrobium ciconiae</name>
    <dbReference type="NCBI Taxonomy" id="2594265"/>
    <lineage>
        <taxon>Bacteria</taxon>
        <taxon>Bacillati</taxon>
        <taxon>Actinomycetota</taxon>
        <taxon>Actinomycetes</taxon>
        <taxon>Micrococcales</taxon>
        <taxon>Ornithinimicrobiaceae</taxon>
        <taxon>Ornithinimicrobium</taxon>
    </lineage>
</organism>
<evidence type="ECO:0000256" key="4">
    <source>
        <dbReference type="ARBA" id="ARBA00022475"/>
    </source>
</evidence>
<dbReference type="InterPro" id="IPR013563">
    <property type="entry name" value="Oligopep_ABC_C"/>
</dbReference>
<evidence type="ECO:0000313" key="9">
    <source>
        <dbReference type="EMBL" id="QDO89507.1"/>
    </source>
</evidence>
<keyword evidence="7" id="KW-0472">Membrane</keyword>
<dbReference type="PANTHER" id="PTHR43297">
    <property type="entry name" value="OLIGOPEPTIDE TRANSPORT ATP-BINDING PROTEIN APPD"/>
    <property type="match status" value="1"/>
</dbReference>
<evidence type="ECO:0000256" key="1">
    <source>
        <dbReference type="ARBA" id="ARBA00004202"/>
    </source>
</evidence>
<keyword evidence="6 9" id="KW-0067">ATP-binding</keyword>
<dbReference type="GO" id="GO:0005524">
    <property type="term" value="F:ATP binding"/>
    <property type="evidence" value="ECO:0007669"/>
    <property type="project" value="UniProtKB-KW"/>
</dbReference>
<evidence type="ECO:0000256" key="3">
    <source>
        <dbReference type="ARBA" id="ARBA00022448"/>
    </source>
</evidence>
<feature type="domain" description="ABC transporter" evidence="8">
    <location>
        <begin position="29"/>
        <end position="274"/>
    </location>
</feature>
<dbReference type="Proteomes" id="UP000315395">
    <property type="component" value="Chromosome"/>
</dbReference>
<dbReference type="SUPFAM" id="SSF52540">
    <property type="entry name" value="P-loop containing nucleoside triphosphate hydrolases"/>
    <property type="match status" value="1"/>
</dbReference>
<dbReference type="Pfam" id="PF08352">
    <property type="entry name" value="oligo_HPY"/>
    <property type="match status" value="1"/>
</dbReference>
<dbReference type="InterPro" id="IPR027417">
    <property type="entry name" value="P-loop_NTPase"/>
</dbReference>
<dbReference type="PANTHER" id="PTHR43297:SF2">
    <property type="entry name" value="DIPEPTIDE TRANSPORT ATP-BINDING PROTEIN DPPD"/>
    <property type="match status" value="1"/>
</dbReference>
<dbReference type="OrthoDB" id="8481147at2"/>
<comment type="similarity">
    <text evidence="2">Belongs to the ABC transporter superfamily.</text>
</comment>
<reference evidence="9 10" key="1">
    <citation type="submission" date="2019-07" db="EMBL/GenBank/DDBJ databases">
        <title>complete genome sequencing of Ornithinimicrobium sp. H23M54.</title>
        <authorList>
            <person name="Bae J.-W."/>
            <person name="Lee S.-Y."/>
        </authorList>
    </citation>
    <scope>NUCLEOTIDE SEQUENCE [LARGE SCALE GENOMIC DNA]</scope>
    <source>
        <strain evidence="9 10">H23M54</strain>
    </source>
</reference>
<keyword evidence="3" id="KW-0813">Transport</keyword>
<evidence type="ECO:0000256" key="6">
    <source>
        <dbReference type="ARBA" id="ARBA00022840"/>
    </source>
</evidence>
<dbReference type="CDD" id="cd03257">
    <property type="entry name" value="ABC_NikE_OppD_transporters"/>
    <property type="match status" value="1"/>
</dbReference>
<dbReference type="NCBIfam" id="TIGR01727">
    <property type="entry name" value="oligo_HPY"/>
    <property type="match status" value="1"/>
</dbReference>
<sequence length="341" mass="36500">MIPGGPLHRGGFVDQVIPGRAEGASTPLLQVRDLTVRLGPVAAVSGLSFDVHRGEFLGIVGESGSGKSVTAKAILGLLPKSAEISGSVRLEGEELLGASSETMRRIRGDRIGLVFQDALAALDPVYTIGDQLVEALRAHNDVSKKVARKRAADLLGEVGIPKPVERLDSYPHQLSGGQRQRIIIAAALIAEPDLIIADEPTTALDVTVQKQVLDLLAEVCQRREAAVMLVTHDLGVVAQTCDRVATFYGGLLVEEADVFTLFDNPRHPYTRALLRSVPRLGEDSPFEAIPGSPAQIYISLTACPFAPRCEHAQPVCTAGVPPEFWEGTHRHRCVVAGRGEL</sequence>
<evidence type="ECO:0000256" key="2">
    <source>
        <dbReference type="ARBA" id="ARBA00005417"/>
    </source>
</evidence>
<dbReference type="FunFam" id="3.40.50.300:FF:000016">
    <property type="entry name" value="Oligopeptide ABC transporter ATP-binding component"/>
    <property type="match status" value="1"/>
</dbReference>